<dbReference type="PANTHER" id="PTHR12542:SF41">
    <property type="entry name" value="EXOCYST COMPLEX COMPONENT 7"/>
    <property type="match status" value="1"/>
</dbReference>
<evidence type="ECO:0000256" key="12">
    <source>
        <dbReference type="ARBA" id="ARBA00023136"/>
    </source>
</evidence>
<dbReference type="FunFam" id="1.20.1280.170:FF:000002">
    <property type="entry name" value="Exocyst complex component 7"/>
    <property type="match status" value="1"/>
</dbReference>
<feature type="region of interest" description="Disordered" evidence="17">
    <location>
        <begin position="238"/>
        <end position="273"/>
    </location>
</feature>
<evidence type="ECO:0000256" key="11">
    <source>
        <dbReference type="ARBA" id="ARBA00023054"/>
    </source>
</evidence>
<dbReference type="CTD" id="23265"/>
<evidence type="ECO:0000256" key="7">
    <source>
        <dbReference type="ARBA" id="ARBA00022483"/>
    </source>
</evidence>
<evidence type="ECO:0000256" key="5">
    <source>
        <dbReference type="ARBA" id="ARBA00022448"/>
    </source>
</evidence>
<dbReference type="RefSeq" id="XP_005069950.1">
    <property type="nucleotide sequence ID" value="XM_005069893.4"/>
</dbReference>
<dbReference type="GO" id="GO:0005546">
    <property type="term" value="F:phosphatidylinositol-4,5-bisphosphate binding"/>
    <property type="evidence" value="ECO:0007669"/>
    <property type="project" value="InterPro"/>
</dbReference>
<accession>A0A1U7QDA6</accession>
<evidence type="ECO:0000256" key="6">
    <source>
        <dbReference type="ARBA" id="ARBA00022475"/>
    </source>
</evidence>
<reference evidence="20" key="1">
    <citation type="submission" date="2025-08" db="UniProtKB">
        <authorList>
            <consortium name="RefSeq"/>
        </authorList>
    </citation>
    <scope>IDENTIFICATION</scope>
    <source>
        <tissue evidence="20">Liver</tissue>
    </source>
</reference>
<evidence type="ECO:0000313" key="20">
    <source>
        <dbReference type="RefSeq" id="XP_005069950.1"/>
    </source>
</evidence>
<keyword evidence="11" id="KW-0175">Coiled coil</keyword>
<dbReference type="OrthoDB" id="1922221at2759"/>
<dbReference type="FunFam" id="1.20.1280.170:FF:000001">
    <property type="entry name" value="Exocyst complex component 7"/>
    <property type="match status" value="1"/>
</dbReference>
<evidence type="ECO:0000256" key="16">
    <source>
        <dbReference type="RuleBase" id="RU365026"/>
    </source>
</evidence>
<evidence type="ECO:0000256" key="9">
    <source>
        <dbReference type="ARBA" id="ARBA00022553"/>
    </source>
</evidence>
<proteinExistence type="inferred from homology"/>
<dbReference type="PANTHER" id="PTHR12542">
    <property type="entry name" value="EXOCYST COMPLEX PROTEIN EXO70"/>
    <property type="match status" value="1"/>
</dbReference>
<name>A0A1U7QDA6_MESAU</name>
<dbReference type="GO" id="GO:0015031">
    <property type="term" value="P:protein transport"/>
    <property type="evidence" value="ECO:0007669"/>
    <property type="project" value="UniProtKB-KW"/>
</dbReference>
<keyword evidence="6" id="KW-1003">Cell membrane</keyword>
<evidence type="ECO:0000256" key="14">
    <source>
        <dbReference type="ARBA" id="ARBA00055410"/>
    </source>
</evidence>
<dbReference type="SUPFAM" id="SSF74788">
    <property type="entry name" value="Cullin repeat-like"/>
    <property type="match status" value="1"/>
</dbReference>
<dbReference type="Proteomes" id="UP000886700">
    <property type="component" value="Unplaced"/>
</dbReference>
<keyword evidence="12" id="KW-0472">Membrane</keyword>
<dbReference type="GeneID" id="101835576"/>
<evidence type="ECO:0000256" key="17">
    <source>
        <dbReference type="SAM" id="MobiDB-lite"/>
    </source>
</evidence>
<keyword evidence="5 16" id="KW-0813">Transport</keyword>
<dbReference type="GO" id="GO:0090543">
    <property type="term" value="C:Flemming body"/>
    <property type="evidence" value="ECO:0007669"/>
    <property type="project" value="UniProtKB-SubCell"/>
</dbReference>
<evidence type="ECO:0000256" key="4">
    <source>
        <dbReference type="ARBA" id="ARBA00006756"/>
    </source>
</evidence>
<evidence type="ECO:0000256" key="1">
    <source>
        <dbReference type="ARBA" id="ARBA00004202"/>
    </source>
</evidence>
<dbReference type="GO" id="GO:0006887">
    <property type="term" value="P:exocytosis"/>
    <property type="evidence" value="ECO:0007669"/>
    <property type="project" value="UniProtKB-KW"/>
</dbReference>
<evidence type="ECO:0000256" key="10">
    <source>
        <dbReference type="ARBA" id="ARBA00022927"/>
    </source>
</evidence>
<gene>
    <name evidence="20" type="primary">Exoc7</name>
</gene>
<dbReference type="GO" id="GO:0005886">
    <property type="term" value="C:plasma membrane"/>
    <property type="evidence" value="ECO:0007669"/>
    <property type="project" value="UniProtKB-SubCell"/>
</dbReference>
<comment type="similarity">
    <text evidence="4 16">Belongs to the EXO70 family.</text>
</comment>
<evidence type="ECO:0000256" key="13">
    <source>
        <dbReference type="ARBA" id="ARBA00026169"/>
    </source>
</evidence>
<dbReference type="Pfam" id="PF20669">
    <property type="entry name" value="Exo70_N"/>
    <property type="match status" value="1"/>
</dbReference>
<keyword evidence="10 16" id="KW-0653">Protein transport</keyword>
<dbReference type="InterPro" id="IPR016159">
    <property type="entry name" value="Cullin_repeat-like_dom_sf"/>
</dbReference>
<evidence type="ECO:0000256" key="2">
    <source>
        <dbReference type="ARBA" id="ARBA00004476"/>
    </source>
</evidence>
<dbReference type="GO" id="GO:0000145">
    <property type="term" value="C:exocyst"/>
    <property type="evidence" value="ECO:0007669"/>
    <property type="project" value="InterPro"/>
</dbReference>
<dbReference type="InterPro" id="IPR046364">
    <property type="entry name" value="Exo70_C"/>
</dbReference>
<evidence type="ECO:0000313" key="19">
    <source>
        <dbReference type="Proteomes" id="UP000886700"/>
    </source>
</evidence>
<dbReference type="InterPro" id="IPR004140">
    <property type="entry name" value="Exo70"/>
</dbReference>
<evidence type="ECO:0000256" key="8">
    <source>
        <dbReference type="ARBA" id="ARBA00022490"/>
    </source>
</evidence>
<keyword evidence="7 16" id="KW-0268">Exocytosis</keyword>
<comment type="subcellular location">
    <subcellularLocation>
        <location evidence="1">Cell membrane</location>
        <topology evidence="1">Peripheral membrane protein</topology>
    </subcellularLocation>
    <subcellularLocation>
        <location evidence="3">Cytoplasm</location>
        <location evidence="3">Cytosol</location>
    </subcellularLocation>
    <subcellularLocation>
        <location evidence="2">Midbody</location>
        <location evidence="2">Midbody ring</location>
    </subcellularLocation>
</comment>
<evidence type="ECO:0000256" key="15">
    <source>
        <dbReference type="ARBA" id="ARBA00082082"/>
    </source>
</evidence>
<keyword evidence="9" id="KW-0597">Phosphoprotein</keyword>
<keyword evidence="8" id="KW-0963">Cytoplasm</keyword>
<comment type="function">
    <text evidence="14">Component of the exocyst complex involved in the docking of exocytic vesicles with fusion sites on the plasma membrane. In adipocytes, plays a crucial role in targeting SLC2A4 vesicle to the plasma membrane in response to insulin, perhaps directing the vesicle to the precise site of fusion. It is required for neuron survival and plays an essential role in cortical development.</text>
</comment>
<organism evidence="19 20">
    <name type="scientific">Mesocricetus auratus</name>
    <name type="common">Golden hamster</name>
    <dbReference type="NCBI Taxonomy" id="10036"/>
    <lineage>
        <taxon>Eukaryota</taxon>
        <taxon>Metazoa</taxon>
        <taxon>Chordata</taxon>
        <taxon>Craniata</taxon>
        <taxon>Vertebrata</taxon>
        <taxon>Euteleostomi</taxon>
        <taxon>Mammalia</taxon>
        <taxon>Eutheria</taxon>
        <taxon>Euarchontoglires</taxon>
        <taxon>Glires</taxon>
        <taxon>Rodentia</taxon>
        <taxon>Myomorpha</taxon>
        <taxon>Muroidea</taxon>
        <taxon>Cricetidae</taxon>
        <taxon>Cricetinae</taxon>
        <taxon>Mesocricetus</taxon>
    </lineage>
</organism>
<keyword evidence="19" id="KW-1185">Reference proteome</keyword>
<dbReference type="Pfam" id="PF03081">
    <property type="entry name" value="Exo70_C"/>
    <property type="match status" value="1"/>
</dbReference>
<sequence length="653" mass="74815">MIPPQEASARRREIEDKLKKEEETLSFIRDSLEKSDQLTKNMVSILSSFESRLMKLENSIIPVHKQTENLQRLQENVEKTLSCLDHVISYYHVASDTEKIIREGPTGRLEEYLGSMAKIQKAVEYFQDNSPDSPELNKVKLLFERGKESLESEFRSLMTRHSKVVSPVLILDLISGDEELEVQEDVTLEHLPEGVLQDVVRISRWLVEYGRNQDFMNVYYQIRSSQLDRSIKGLKEHFRKSSSSSGVPYSPAIPNKRKDTPTKKPAKRPGRDDMLDVETDAYIHCVSAFVKLAQSEYQLLAVIIPELHQKRTFDSLIQDALDGLMLEGENIVSAARKAIVRHDFSTVLTVFPILRHLKQTKPEFDQVLQGTAASTKNKLPGLITSMETVGAKALEDFADNIKNDPDKEYNMPKDGTVHELTSNAILFLQQLLDFQETAGAMLASQETSSSATSYSSEFSKRLLSTYICKVLGNLQLNLLSKSKVYEDPALSAIFLHNNYNYILKSLEKSELILLVAVTQKTAERSYREHIEQQIQTYQRSWLKVTDYIAEKNLPVFQPGVKLRDKERQVIKERFKGFNDGLEELCKIQKAWAIPDTEQRDKIRQAQKTIVKETYGAFLHRYGTVPFTKNPEKYIKYRVEQVGDMIDRLFDTSA</sequence>
<dbReference type="Gene3D" id="1.20.1280.170">
    <property type="entry name" value="Exocyst complex component Exo70"/>
    <property type="match status" value="1"/>
</dbReference>
<dbReference type="AlphaFoldDB" id="A0A1U7QDA6"/>
<protein>
    <recommendedName>
        <fullName evidence="13 16">Exocyst complex component 7</fullName>
    </recommendedName>
    <alternativeName>
        <fullName evidence="15 16">Exocyst complex component Exo70</fullName>
    </alternativeName>
</protein>
<evidence type="ECO:0000259" key="18">
    <source>
        <dbReference type="Pfam" id="PF03081"/>
    </source>
</evidence>
<dbReference type="GO" id="GO:0005829">
    <property type="term" value="C:cytosol"/>
    <property type="evidence" value="ECO:0007669"/>
    <property type="project" value="UniProtKB-SubCell"/>
</dbReference>
<feature type="domain" description="Exocyst complex subunit Exo70 C-terminal" evidence="18">
    <location>
        <begin position="282"/>
        <end position="646"/>
    </location>
</feature>
<evidence type="ECO:0000256" key="3">
    <source>
        <dbReference type="ARBA" id="ARBA00004514"/>
    </source>
</evidence>